<keyword evidence="1" id="KW-1133">Transmembrane helix</keyword>
<feature type="transmembrane region" description="Helical" evidence="1">
    <location>
        <begin position="36"/>
        <end position="55"/>
    </location>
</feature>
<dbReference type="InterPro" id="IPR039965">
    <property type="entry name" value="C3H7.08c"/>
</dbReference>
<name>A0A4P7NEZ5_PYROR</name>
<dbReference type="Proteomes" id="UP000294847">
    <property type="component" value="Chromosome 4"/>
</dbReference>
<accession>A0A4P7NEZ5</accession>
<proteinExistence type="predicted"/>
<dbReference type="PANTHER" id="PTHR40466">
    <property type="entry name" value="EXPRESSED PROTEIN"/>
    <property type="match status" value="1"/>
</dbReference>
<protein>
    <submittedName>
        <fullName evidence="2">Uncharacterized protein</fullName>
    </submittedName>
</protein>
<evidence type="ECO:0000313" key="2">
    <source>
        <dbReference type="EMBL" id="QBZ60441.1"/>
    </source>
</evidence>
<reference evidence="2 3" key="1">
    <citation type="journal article" date="2019" name="Mol. Biol. Evol.">
        <title>Blast fungal genomes show frequent chromosomal changes, gene gains and losses, and effector gene turnover.</title>
        <authorList>
            <person name="Gomez Luciano L.B."/>
            <person name="Jason Tsai I."/>
            <person name="Chuma I."/>
            <person name="Tosa Y."/>
            <person name="Chen Y.H."/>
            <person name="Li J.Y."/>
            <person name="Li M.Y."/>
            <person name="Jade Lu M.Y."/>
            <person name="Nakayashiki H."/>
            <person name="Li W.H."/>
        </authorList>
    </citation>
    <scope>NUCLEOTIDE SEQUENCE [LARGE SCALE GENOMIC DNA]</scope>
    <source>
        <strain evidence="2">MZ5-1-6</strain>
    </source>
</reference>
<keyword evidence="1" id="KW-0472">Membrane</keyword>
<sequence>MASFIARRAFTTSTRRLEAGAKEHVLKQEGKKDPELMILGGIMVAAFAGAGFYFGRTPTSSTSETKVPMAKDAMPWESETAGKYKYHPGGDPNAAPKDAPSAVNVVVVPDVTLPKNLHDKWNKWGKEGY</sequence>
<dbReference type="PANTHER" id="PTHR40466:SF1">
    <property type="entry name" value="FUNGAL PROTEIN"/>
    <property type="match status" value="1"/>
</dbReference>
<dbReference type="EMBL" id="CP034207">
    <property type="protein sequence ID" value="QBZ60441.1"/>
    <property type="molecule type" value="Genomic_DNA"/>
</dbReference>
<evidence type="ECO:0000256" key="1">
    <source>
        <dbReference type="SAM" id="Phobius"/>
    </source>
</evidence>
<dbReference type="AlphaFoldDB" id="A0A4P7NEZ5"/>
<gene>
    <name evidence="2" type="ORF">PoMZ_07382</name>
</gene>
<organism evidence="2 3">
    <name type="scientific">Pyricularia oryzae</name>
    <name type="common">Rice blast fungus</name>
    <name type="synonym">Magnaporthe oryzae</name>
    <dbReference type="NCBI Taxonomy" id="318829"/>
    <lineage>
        <taxon>Eukaryota</taxon>
        <taxon>Fungi</taxon>
        <taxon>Dikarya</taxon>
        <taxon>Ascomycota</taxon>
        <taxon>Pezizomycotina</taxon>
        <taxon>Sordariomycetes</taxon>
        <taxon>Sordariomycetidae</taxon>
        <taxon>Magnaporthales</taxon>
        <taxon>Pyriculariaceae</taxon>
        <taxon>Pyricularia</taxon>
    </lineage>
</organism>
<keyword evidence="1" id="KW-0812">Transmembrane</keyword>
<evidence type="ECO:0000313" key="3">
    <source>
        <dbReference type="Proteomes" id="UP000294847"/>
    </source>
</evidence>